<keyword evidence="1" id="KW-0732">Signal</keyword>
<evidence type="ECO:0000313" key="3">
    <source>
        <dbReference type="EMBL" id="SET12540.1"/>
    </source>
</evidence>
<dbReference type="AlphaFoldDB" id="A0A511STM9"/>
<feature type="signal peptide" evidence="1">
    <location>
        <begin position="1"/>
        <end position="30"/>
    </location>
</feature>
<evidence type="ECO:0000313" key="5">
    <source>
        <dbReference type="Proteomes" id="UP000321514"/>
    </source>
</evidence>
<dbReference type="Proteomes" id="UP000321514">
    <property type="component" value="Unassembled WGS sequence"/>
</dbReference>
<comment type="caution">
    <text evidence="2">The sequence shown here is derived from an EMBL/GenBank/DDBJ whole genome shotgun (WGS) entry which is preliminary data.</text>
</comment>
<dbReference type="Proteomes" id="UP000183760">
    <property type="component" value="Unassembled WGS sequence"/>
</dbReference>
<evidence type="ECO:0000313" key="4">
    <source>
        <dbReference type="Proteomes" id="UP000183760"/>
    </source>
</evidence>
<dbReference type="RefSeq" id="WP_074949568.1">
    <property type="nucleotide sequence ID" value="NZ_BJXR01000006.1"/>
</dbReference>
<dbReference type="EMBL" id="FOIB01000001">
    <property type="protein sequence ID" value="SET12540.1"/>
    <property type="molecule type" value="Genomic_DNA"/>
</dbReference>
<reference evidence="3 4" key="1">
    <citation type="submission" date="2016-10" db="EMBL/GenBank/DDBJ databases">
        <authorList>
            <person name="Varghese N."/>
            <person name="Submissions S."/>
        </authorList>
    </citation>
    <scope>NUCLEOTIDE SEQUENCE [LARGE SCALE GENOMIC DNA]</scope>
    <source>
        <strain evidence="3 4">DSM 16525</strain>
    </source>
</reference>
<dbReference type="EMBL" id="BJXR01000006">
    <property type="protein sequence ID" value="GEN05281.1"/>
    <property type="molecule type" value="Genomic_DNA"/>
</dbReference>
<evidence type="ECO:0000313" key="2">
    <source>
        <dbReference type="EMBL" id="GEN05281.1"/>
    </source>
</evidence>
<sequence>MKSLRKQLPWSVAVLLAVSAVVFVGAPASAEPSEDAVCDEVSSGATEVGLSVCVQSFCNDESDCWNACPSALSVACVQGACYYQQSTGGGGGGGPVCPMSFCSEDFHCECKGYTGVCGSDNLCYY</sequence>
<evidence type="ECO:0008006" key="6">
    <source>
        <dbReference type="Google" id="ProtNLM"/>
    </source>
</evidence>
<organism evidence="2 5">
    <name type="scientific">Myxococcus fulvus</name>
    <dbReference type="NCBI Taxonomy" id="33"/>
    <lineage>
        <taxon>Bacteria</taxon>
        <taxon>Pseudomonadati</taxon>
        <taxon>Myxococcota</taxon>
        <taxon>Myxococcia</taxon>
        <taxon>Myxococcales</taxon>
        <taxon>Cystobacterineae</taxon>
        <taxon>Myxococcaceae</taxon>
        <taxon>Myxococcus</taxon>
    </lineage>
</organism>
<reference evidence="2 5" key="2">
    <citation type="submission" date="2019-07" db="EMBL/GenBank/DDBJ databases">
        <title>Whole genome shotgun sequence of Myxococcus fulvus NBRC 100333.</title>
        <authorList>
            <person name="Hosoyama A."/>
            <person name="Uohara A."/>
            <person name="Ohji S."/>
            <person name="Ichikawa N."/>
        </authorList>
    </citation>
    <scope>NUCLEOTIDE SEQUENCE [LARGE SCALE GENOMIC DNA]</scope>
    <source>
        <strain evidence="2 5">NBRC 100333</strain>
    </source>
</reference>
<dbReference type="STRING" id="1334629.MFUL124B02_06795"/>
<keyword evidence="4" id="KW-1185">Reference proteome</keyword>
<proteinExistence type="predicted"/>
<gene>
    <name evidence="2" type="ORF">MFU01_03180</name>
    <name evidence="3" type="ORF">SAMN05443572_1011175</name>
</gene>
<name>A0A511STM9_MYXFU</name>
<protein>
    <recommendedName>
        <fullName evidence="6">Lipoprotein</fullName>
    </recommendedName>
</protein>
<accession>A0A511STM9</accession>
<dbReference type="OrthoDB" id="5524736at2"/>
<evidence type="ECO:0000256" key="1">
    <source>
        <dbReference type="SAM" id="SignalP"/>
    </source>
</evidence>
<feature type="chain" id="PRO_5022707692" description="Lipoprotein" evidence="1">
    <location>
        <begin position="31"/>
        <end position="125"/>
    </location>
</feature>